<dbReference type="SUPFAM" id="SSF56672">
    <property type="entry name" value="DNA/RNA polymerases"/>
    <property type="match status" value="1"/>
</dbReference>
<dbReference type="CDD" id="cd00303">
    <property type="entry name" value="retropepsin_like"/>
    <property type="match status" value="1"/>
</dbReference>
<feature type="domain" description="Reverse transcriptase" evidence="6">
    <location>
        <begin position="569"/>
        <end position="749"/>
    </location>
</feature>
<keyword evidence="7" id="KW-1185">Reference proteome</keyword>
<keyword evidence="4" id="KW-0378">Hydrolase</keyword>
<evidence type="ECO:0000256" key="5">
    <source>
        <dbReference type="SAM" id="MobiDB-lite"/>
    </source>
</evidence>
<proteinExistence type="predicted"/>
<evidence type="ECO:0000313" key="7">
    <source>
        <dbReference type="Proteomes" id="UP000694866"/>
    </source>
</evidence>
<dbReference type="SUPFAM" id="SSF50630">
    <property type="entry name" value="Acid proteases"/>
    <property type="match status" value="1"/>
</dbReference>
<evidence type="ECO:0000313" key="8">
    <source>
        <dbReference type="RefSeq" id="XP_011309528.1"/>
    </source>
</evidence>
<protein>
    <recommendedName>
        <fullName evidence="6">Reverse transcriptase domain-containing protein</fullName>
    </recommendedName>
</protein>
<dbReference type="Pfam" id="PF00078">
    <property type="entry name" value="RVT_1"/>
    <property type="match status" value="1"/>
</dbReference>
<name>A0A9R1TIE6_9HYME</name>
<dbReference type="RefSeq" id="XP_011309528.1">
    <property type="nucleotide sequence ID" value="XM_011311226.1"/>
</dbReference>
<dbReference type="GO" id="GO:0071897">
    <property type="term" value="P:DNA biosynthetic process"/>
    <property type="evidence" value="ECO:0007669"/>
    <property type="project" value="UniProtKB-ARBA"/>
</dbReference>
<dbReference type="OrthoDB" id="7701233at2759"/>
<dbReference type="InterPro" id="IPR043128">
    <property type="entry name" value="Rev_trsase/Diguanyl_cyclase"/>
</dbReference>
<evidence type="ECO:0000256" key="3">
    <source>
        <dbReference type="ARBA" id="ARBA00022722"/>
    </source>
</evidence>
<organism evidence="7 8">
    <name type="scientific">Fopius arisanus</name>
    <dbReference type="NCBI Taxonomy" id="64838"/>
    <lineage>
        <taxon>Eukaryota</taxon>
        <taxon>Metazoa</taxon>
        <taxon>Ecdysozoa</taxon>
        <taxon>Arthropoda</taxon>
        <taxon>Hexapoda</taxon>
        <taxon>Insecta</taxon>
        <taxon>Pterygota</taxon>
        <taxon>Neoptera</taxon>
        <taxon>Endopterygota</taxon>
        <taxon>Hymenoptera</taxon>
        <taxon>Apocrita</taxon>
        <taxon>Ichneumonoidea</taxon>
        <taxon>Braconidae</taxon>
        <taxon>Opiinae</taxon>
        <taxon>Fopius</taxon>
    </lineage>
</organism>
<sequence>MEEAKRRLYEPMESDPRGSRRDHFRARYAEHRHHDSAHRDFDYRNPHSRYDYPEPQNTAELIRKWRVTFDWVENVLNFLERTEELRESSHISYRTLLENVPVMWVGEAIFWYRNNKRLWYSWQDFVHDLNAHFLLRNHLLRLEREMNDRIQKEGERIRVYVTEALTLMRRHDRYSEEEKLERLYFNLRWEYKNHIRKIYCRTINDLIALGSDYESEVLELDRDARQEVKISGKADKNKQKKDDSKKKSNSATEVAAITAEKYDRPQHCWKCRQKGRQTRNCENPRPNAAPVQQCRNGPVPIPMNQVNQQLMNVPLSYTGTSNQPLLLTDNRVYMNIIIDGVNYLGLMDSGAVKTYISPSTYKQILTNNPELKLQKTGHTVRVADGRMTPISGKLEIIVNFQPVTTLCTFYVMEELSAPIIVGVDIMRKMGFSMRFEPQDDLSEDEEIGTIGYITEADQIEEPIDEEPAERRVKQNLENLIHFIGQRFGLAEISDEWGEDLEPRTPERGYEEAIAEIMTELEKLKDIKGPTNLIKYTIRLKENTEPIKFRYASKNPAILKIMQEEVDRMEAEGIIEDSDSPWNSPVVIVKIKNNKNRFCVDYRKVNEVAVKDAYRLPHINTMLDKFHNAQYISVINLKNGYWQVPMDEASKPITAFTVPGRGLQQFKVMPFGFTSAPATFQRLLDRVIKPELENKVGAYLDDIYVVGSSLDESVPNQKIVFGWLGDAKLQINIEKSEFLQTATRYLGHIVGRNGIRPDPEKVEAITQISEPEMSEN</sequence>
<keyword evidence="4" id="KW-0255">Endonuclease</keyword>
<dbReference type="GeneID" id="105270352"/>
<keyword evidence="1" id="KW-0808">Transferase</keyword>
<dbReference type="GO" id="GO:0004519">
    <property type="term" value="F:endonuclease activity"/>
    <property type="evidence" value="ECO:0007669"/>
    <property type="project" value="UniProtKB-KW"/>
</dbReference>
<dbReference type="Proteomes" id="UP000694866">
    <property type="component" value="Unplaced"/>
</dbReference>
<keyword evidence="3" id="KW-0540">Nuclease</keyword>
<dbReference type="InterPro" id="IPR000477">
    <property type="entry name" value="RT_dom"/>
</dbReference>
<dbReference type="InterPro" id="IPR021109">
    <property type="entry name" value="Peptidase_aspartic_dom_sf"/>
</dbReference>
<dbReference type="AlphaFoldDB" id="A0A9R1TIE6"/>
<gene>
    <name evidence="8" type="primary">LOC105270352</name>
</gene>
<feature type="region of interest" description="Disordered" evidence="5">
    <location>
        <begin position="231"/>
        <end position="252"/>
    </location>
</feature>
<dbReference type="KEGG" id="fas:105270352"/>
<dbReference type="Gene3D" id="3.30.70.270">
    <property type="match status" value="1"/>
</dbReference>
<evidence type="ECO:0000259" key="6">
    <source>
        <dbReference type="PROSITE" id="PS50878"/>
    </source>
</evidence>
<dbReference type="InterPro" id="IPR043502">
    <property type="entry name" value="DNA/RNA_pol_sf"/>
</dbReference>
<reference evidence="8" key="1">
    <citation type="submission" date="2025-08" db="UniProtKB">
        <authorList>
            <consortium name="RefSeq"/>
        </authorList>
    </citation>
    <scope>IDENTIFICATION</scope>
    <source>
        <strain evidence="8">USDA-PBARC FA_bdor</strain>
        <tissue evidence="8">Whole organism</tissue>
    </source>
</reference>
<dbReference type="InterPro" id="IPR050951">
    <property type="entry name" value="Retrovirus_Pol_polyprotein"/>
</dbReference>
<dbReference type="Gene3D" id="2.40.70.10">
    <property type="entry name" value="Acid Proteases"/>
    <property type="match status" value="1"/>
</dbReference>
<feature type="region of interest" description="Disordered" evidence="5">
    <location>
        <begin position="1"/>
        <end position="21"/>
    </location>
</feature>
<feature type="compositionally biased region" description="Basic and acidic residues" evidence="5">
    <location>
        <begin position="231"/>
        <end position="246"/>
    </location>
</feature>
<dbReference type="PROSITE" id="PS50878">
    <property type="entry name" value="RT_POL"/>
    <property type="match status" value="1"/>
</dbReference>
<dbReference type="CDD" id="cd01647">
    <property type="entry name" value="RT_LTR"/>
    <property type="match status" value="1"/>
</dbReference>
<dbReference type="GO" id="GO:0016779">
    <property type="term" value="F:nucleotidyltransferase activity"/>
    <property type="evidence" value="ECO:0007669"/>
    <property type="project" value="UniProtKB-KW"/>
</dbReference>
<evidence type="ECO:0000256" key="2">
    <source>
        <dbReference type="ARBA" id="ARBA00022695"/>
    </source>
</evidence>
<dbReference type="Gene3D" id="3.10.10.10">
    <property type="entry name" value="HIV Type 1 Reverse Transcriptase, subunit A, domain 1"/>
    <property type="match status" value="1"/>
</dbReference>
<keyword evidence="2" id="KW-0548">Nucleotidyltransferase</keyword>
<accession>A0A9R1TIE6</accession>
<dbReference type="PANTHER" id="PTHR37984">
    <property type="entry name" value="PROTEIN CBG26694"/>
    <property type="match status" value="1"/>
</dbReference>
<evidence type="ECO:0000256" key="4">
    <source>
        <dbReference type="ARBA" id="ARBA00022759"/>
    </source>
</evidence>
<dbReference type="PANTHER" id="PTHR37984:SF5">
    <property type="entry name" value="PROTEIN NYNRIN-LIKE"/>
    <property type="match status" value="1"/>
</dbReference>
<evidence type="ECO:0000256" key="1">
    <source>
        <dbReference type="ARBA" id="ARBA00022679"/>
    </source>
</evidence>